<organism evidence="1 2">
    <name type="scientific">Hepatospora eriocheir</name>
    <dbReference type="NCBI Taxonomy" id="1081669"/>
    <lineage>
        <taxon>Eukaryota</taxon>
        <taxon>Fungi</taxon>
        <taxon>Fungi incertae sedis</taxon>
        <taxon>Microsporidia</taxon>
        <taxon>Hepatosporidae</taxon>
        <taxon>Hepatospora</taxon>
    </lineage>
</organism>
<evidence type="ECO:0000313" key="2">
    <source>
        <dbReference type="Proteomes" id="UP000192501"/>
    </source>
</evidence>
<proteinExistence type="predicted"/>
<dbReference type="Proteomes" id="UP000192501">
    <property type="component" value="Unassembled WGS sequence"/>
</dbReference>
<sequence length="37" mass="4053">MLIIIFAKSMATFCLIINSIPSIVDIPSLSKIANNFL</sequence>
<comment type="caution">
    <text evidence="1">The sequence shown here is derived from an EMBL/GenBank/DDBJ whole genome shotgun (WGS) entry which is preliminary data.</text>
</comment>
<reference evidence="1 2" key="1">
    <citation type="journal article" date="2017" name="Environ. Microbiol.">
        <title>Decay of the glycolytic pathway and adaptation to intranuclear parasitism within Enterocytozoonidae microsporidia.</title>
        <authorList>
            <person name="Wiredu Boakye D."/>
            <person name="Jaroenlak P."/>
            <person name="Prachumwat A."/>
            <person name="Williams T.A."/>
            <person name="Bateman K.S."/>
            <person name="Itsathitphaisarn O."/>
            <person name="Sritunyalucksana K."/>
            <person name="Paszkiewicz K.H."/>
            <person name="Moore K.A."/>
            <person name="Stentiford G.D."/>
            <person name="Williams B.A."/>
        </authorList>
    </citation>
    <scope>NUCLEOTIDE SEQUENCE [LARGE SCALE GENOMIC DNA]</scope>
    <source>
        <strain evidence="2">canceri</strain>
    </source>
</reference>
<accession>A0A1X0QKT1</accession>
<dbReference type="EMBL" id="LTAI01000029">
    <property type="protein sequence ID" value="ORE00369.1"/>
    <property type="molecule type" value="Genomic_DNA"/>
</dbReference>
<protein>
    <submittedName>
        <fullName evidence="1">Uncharacterized protein</fullName>
    </submittedName>
</protein>
<gene>
    <name evidence="1" type="ORF">A0H76_3008</name>
</gene>
<evidence type="ECO:0000313" key="1">
    <source>
        <dbReference type="EMBL" id="ORE00369.1"/>
    </source>
</evidence>
<name>A0A1X0QKT1_9MICR</name>
<dbReference type="VEuPathDB" id="MicrosporidiaDB:A0H76_3008"/>
<dbReference type="AlphaFoldDB" id="A0A1X0QKT1"/>